<feature type="compositionally biased region" description="Basic and acidic residues" evidence="1">
    <location>
        <begin position="21"/>
        <end position="31"/>
    </location>
</feature>
<feature type="compositionally biased region" description="Basic and acidic residues" evidence="1">
    <location>
        <begin position="1159"/>
        <end position="1172"/>
    </location>
</feature>
<feature type="compositionally biased region" description="Low complexity" evidence="1">
    <location>
        <begin position="1055"/>
        <end position="1068"/>
    </location>
</feature>
<dbReference type="STRING" id="127582.A0A2Y9G1A3"/>
<gene>
    <name evidence="3" type="primary">KIAA1210</name>
</gene>
<feature type="compositionally biased region" description="Basic and acidic residues" evidence="1">
    <location>
        <begin position="839"/>
        <end position="850"/>
    </location>
</feature>
<feature type="compositionally biased region" description="Basic and acidic residues" evidence="1">
    <location>
        <begin position="66"/>
        <end position="79"/>
    </location>
</feature>
<dbReference type="PANTHER" id="PTHR47743:SF2">
    <property type="entry name" value="ACROSOMAL PROTEIN KIAA1210"/>
    <property type="match status" value="1"/>
</dbReference>
<reference evidence="3" key="1">
    <citation type="submission" date="2025-08" db="UniProtKB">
        <authorList>
            <consortium name="RefSeq"/>
        </authorList>
    </citation>
    <scope>IDENTIFICATION</scope>
</reference>
<feature type="region of interest" description="Disordered" evidence="1">
    <location>
        <begin position="647"/>
        <end position="666"/>
    </location>
</feature>
<feature type="region of interest" description="Disordered" evidence="1">
    <location>
        <begin position="811"/>
        <end position="1002"/>
    </location>
</feature>
<sequence>MLTLYTTQGLPQRSETPNMDETLKVKPRQEEPSLPLASEEEKSTTQPEETDQKKPKKDSAGPSSHEQSHKTEIYAKKTTDQASNTDAAGSQGYPVSAAHGRKRGRKRSNTSGMSECGSKGRRLKKSSQGRGLGDRAGSPSAEKTARDCPLWHLPLEKQVMEQPTTPEAETATPQELLSAGIDDKARKASSAPQPIPEDMRESMVSGPPPNNEDRASGAENTEARASLLPVVESPSTTQEDVIPPVRLEAQAVMDPSPIQSEGEAASSLDSQNAQFKMESAQDTPTICKEKPPGNVLQAFTASTADTASARADRGISAARLPPRSLFQALERPEDYQQVSDSESTSEEESDSEEQLAPGHSFQSLEKPEDEQEVSSESESLAGESSSSGQQMALRHSCLSEALGEPENEEVSTGSNSYVEKYNSAEDWSSSEEDLPPKHPSQALGKPEDQREVASVSENTPEEWSVSVEQRPPKCPSQPFMRPVVQQQVPSGSVSASAEWSGSVEPIISMEPLPSRRTFQPRMSPKVKQQVSSFPESTVVEGSISMEHLPPKLFSQSLMNLKVEQKVFSGSEGVAAERIISVEPLPPRYSSQSLPNPKVQQIFSESTAVEEGIFVEPLPPGCTFQPSMRPKFQPRIITLDSMSASAEWSGSVESPVPPRHPSQPWVSPKFEQQVSTGPESTAVEVGISTEQLPSRHPSRSIVRQKVQQISSSFESAAIEGGISGKPLPPKYPTQVLMRSKVQEMSSHLENTAVEEDISTKSLLPGRPSQSFVKFMAQQVFSGSESPAVVGGTYVDPLPPNHSSKSLLKPKVEHQVFSGSESADIEEGISMKPMPMKRRLQSLERPKDRQEVSSDSENTPEKWSSSKEQLRPRHLSQALGKPEHQQEISVSKSFPEERRSSEEKLPSRHPFQATDSQPQTSSTGSVNVPVECSRDSEEQQQSATAEGSIFESDAGSRSLPRAPVSPNKTKRHSQSSEDLIKSLSTKPVKFIAAPAQQTSISGGLYSKKEVLERGEQNDNKLSSSPASGADIENLFGVKLRRIPSSQKYKSEKQGEFTKLPTSPLGPTSSSKGREYQIRRTASLGRLGTSDNLTRMADLAEKQQVGPKSEGITKKQPAYKIPEKPPRRQSDHATSEPTWITMVKQRQKTSQAHVPMKQLNTKKGDGAKAKTKETRYGGAKPANENRQKVFVSNVYRQEKMAQTKLPKSTKAVEDQKMVQVPAMEKEIKRSATLPAVLQEPAEPAEPVWFSLAKKKAKAWSHIAEIMQ</sequence>
<protein>
    <submittedName>
        <fullName evidence="3">Acrosomal protein KIAA1210 homolog</fullName>
    </submittedName>
</protein>
<feature type="compositionally biased region" description="Basic residues" evidence="1">
    <location>
        <begin position="99"/>
        <end position="108"/>
    </location>
</feature>
<dbReference type="RefSeq" id="XP_012411971.1">
    <property type="nucleotide sequence ID" value="XM_012556517.2"/>
</dbReference>
<dbReference type="Proteomes" id="UP000248480">
    <property type="component" value="Unplaced"/>
</dbReference>
<feature type="region of interest" description="Disordered" evidence="1">
    <location>
        <begin position="510"/>
        <end position="533"/>
    </location>
</feature>
<accession>A0A2Y9G1A3</accession>
<dbReference type="OrthoDB" id="8869651at2759"/>
<feature type="compositionally biased region" description="Basic and acidic residues" evidence="1">
    <location>
        <begin position="1118"/>
        <end position="1131"/>
    </location>
</feature>
<dbReference type="InterPro" id="IPR026713">
    <property type="entry name" value="CRACD-like"/>
</dbReference>
<name>A0A2Y9G1A3_TRIMA</name>
<dbReference type="AlphaFoldDB" id="A0A2Y9G1A3"/>
<feature type="compositionally biased region" description="Basic and acidic residues" evidence="1">
    <location>
        <begin position="50"/>
        <end position="59"/>
    </location>
</feature>
<evidence type="ECO:0000256" key="1">
    <source>
        <dbReference type="SAM" id="MobiDB-lite"/>
    </source>
</evidence>
<dbReference type="KEGG" id="tmu:101351690"/>
<keyword evidence="2" id="KW-1185">Reference proteome</keyword>
<feature type="region of interest" description="Disordered" evidence="1">
    <location>
        <begin position="1"/>
        <end position="479"/>
    </location>
</feature>
<dbReference type="FunCoup" id="A0A2Y9G1A3">
    <property type="interactions" value="7"/>
</dbReference>
<dbReference type="PANTHER" id="PTHR47743">
    <property type="entry name" value="KIAA1210 / KIAA1211 FAMILY MEMBER"/>
    <property type="match status" value="1"/>
</dbReference>
<evidence type="ECO:0000313" key="2">
    <source>
        <dbReference type="Proteomes" id="UP000248480"/>
    </source>
</evidence>
<feature type="compositionally biased region" description="Low complexity" evidence="1">
    <location>
        <begin position="161"/>
        <end position="175"/>
    </location>
</feature>
<feature type="compositionally biased region" description="Polar residues" evidence="1">
    <location>
        <begin position="851"/>
        <end position="861"/>
    </location>
</feature>
<evidence type="ECO:0000313" key="3">
    <source>
        <dbReference type="RefSeq" id="XP_012411971.1"/>
    </source>
</evidence>
<feature type="compositionally biased region" description="Low complexity" evidence="1">
    <location>
        <begin position="376"/>
        <end position="387"/>
    </location>
</feature>
<dbReference type="InParanoid" id="A0A2Y9G1A3"/>
<dbReference type="CTD" id="57481"/>
<feature type="region of interest" description="Disordered" evidence="1">
    <location>
        <begin position="1040"/>
        <end position="1182"/>
    </location>
</feature>
<feature type="compositionally biased region" description="Basic and acidic residues" evidence="1">
    <location>
        <begin position="892"/>
        <end position="904"/>
    </location>
</feature>
<dbReference type="GeneID" id="101351690"/>
<feature type="compositionally biased region" description="Polar residues" evidence="1">
    <location>
        <begin position="1"/>
        <end position="19"/>
    </location>
</feature>
<feature type="compositionally biased region" description="Polar residues" evidence="1">
    <location>
        <begin position="267"/>
        <end position="284"/>
    </location>
</feature>
<feature type="compositionally biased region" description="Acidic residues" evidence="1">
    <location>
        <begin position="343"/>
        <end position="353"/>
    </location>
</feature>
<feature type="compositionally biased region" description="Polar residues" evidence="1">
    <location>
        <begin position="911"/>
        <end position="924"/>
    </location>
</feature>
<organism evidence="2 3">
    <name type="scientific">Trichechus manatus latirostris</name>
    <name type="common">Florida manatee</name>
    <dbReference type="NCBI Taxonomy" id="127582"/>
    <lineage>
        <taxon>Eukaryota</taxon>
        <taxon>Metazoa</taxon>
        <taxon>Chordata</taxon>
        <taxon>Craniata</taxon>
        <taxon>Vertebrata</taxon>
        <taxon>Euteleostomi</taxon>
        <taxon>Mammalia</taxon>
        <taxon>Eutheria</taxon>
        <taxon>Afrotheria</taxon>
        <taxon>Sirenia</taxon>
        <taxon>Trichechidae</taxon>
        <taxon>Trichechus</taxon>
    </lineage>
</organism>
<proteinExistence type="predicted"/>
<feature type="compositionally biased region" description="Low complexity" evidence="1">
    <location>
        <begin position="300"/>
        <end position="309"/>
    </location>
</feature>